<dbReference type="UniPathway" id="UPA00241">
    <property type="reaction ID" value="UER00356"/>
</dbReference>
<dbReference type="Proteomes" id="UP000010473">
    <property type="component" value="Chromosome"/>
</dbReference>
<keyword evidence="6" id="KW-1185">Reference proteome</keyword>
<dbReference type="AlphaFoldDB" id="K9XQ98"/>
<dbReference type="PANTHER" id="PTHR10695:SF46">
    <property type="entry name" value="BIFUNCTIONAL COENZYME A SYNTHASE-RELATED"/>
    <property type="match status" value="1"/>
</dbReference>
<evidence type="ECO:0000256" key="1">
    <source>
        <dbReference type="ARBA" id="ARBA00022741"/>
    </source>
</evidence>
<comment type="catalytic activity">
    <reaction evidence="3">
        <text>3'-dephospho-CoA + ATP = ADP + CoA + H(+)</text>
        <dbReference type="Rhea" id="RHEA:18245"/>
        <dbReference type="ChEBI" id="CHEBI:15378"/>
        <dbReference type="ChEBI" id="CHEBI:30616"/>
        <dbReference type="ChEBI" id="CHEBI:57287"/>
        <dbReference type="ChEBI" id="CHEBI:57328"/>
        <dbReference type="ChEBI" id="CHEBI:456216"/>
        <dbReference type="EC" id="2.7.1.24"/>
    </reaction>
</comment>
<dbReference type="GO" id="GO:0015937">
    <property type="term" value="P:coenzyme A biosynthetic process"/>
    <property type="evidence" value="ECO:0007669"/>
    <property type="project" value="UniProtKB-UniRule"/>
</dbReference>
<dbReference type="eggNOG" id="COG0237">
    <property type="taxonomic scope" value="Bacteria"/>
</dbReference>
<keyword evidence="3" id="KW-0963">Cytoplasm</keyword>
<keyword evidence="1 3" id="KW-0547">Nucleotide-binding</keyword>
<dbReference type="OrthoDB" id="9812943at2"/>
<dbReference type="SUPFAM" id="SSF52540">
    <property type="entry name" value="P-loop containing nucleoside triphosphate hydrolases"/>
    <property type="match status" value="1"/>
</dbReference>
<keyword evidence="3" id="KW-0173">Coenzyme A biosynthesis</keyword>
<comment type="similarity">
    <text evidence="3">Belongs to the CoaE family.</text>
</comment>
<feature type="binding site" evidence="3">
    <location>
        <begin position="15"/>
        <end position="20"/>
    </location>
    <ligand>
        <name>ATP</name>
        <dbReference type="ChEBI" id="CHEBI:30616"/>
    </ligand>
</feature>
<dbReference type="PANTHER" id="PTHR10695">
    <property type="entry name" value="DEPHOSPHO-COA KINASE-RELATED"/>
    <property type="match status" value="1"/>
</dbReference>
<dbReference type="STRING" id="111780.Sta7437_1225"/>
<dbReference type="GO" id="GO:0005524">
    <property type="term" value="F:ATP binding"/>
    <property type="evidence" value="ECO:0007669"/>
    <property type="project" value="UniProtKB-UniRule"/>
</dbReference>
<name>K9XQ98_STAC7</name>
<dbReference type="InterPro" id="IPR027417">
    <property type="entry name" value="P-loop_NTPase"/>
</dbReference>
<dbReference type="PATRIC" id="fig|111780.3.peg.1275"/>
<dbReference type="CDD" id="cd02022">
    <property type="entry name" value="DPCK"/>
    <property type="match status" value="1"/>
</dbReference>
<comment type="subcellular location">
    <subcellularLocation>
        <location evidence="3">Cytoplasm</location>
    </subcellularLocation>
</comment>
<dbReference type="GO" id="GO:0005737">
    <property type="term" value="C:cytoplasm"/>
    <property type="evidence" value="ECO:0007669"/>
    <property type="project" value="UniProtKB-SubCell"/>
</dbReference>
<dbReference type="InterPro" id="IPR001977">
    <property type="entry name" value="Depp_CoAkinase"/>
</dbReference>
<organism evidence="5 6">
    <name type="scientific">Stanieria cyanosphaera (strain ATCC 29371 / PCC 7437)</name>
    <dbReference type="NCBI Taxonomy" id="111780"/>
    <lineage>
        <taxon>Bacteria</taxon>
        <taxon>Bacillati</taxon>
        <taxon>Cyanobacteriota</taxon>
        <taxon>Cyanophyceae</taxon>
        <taxon>Pleurocapsales</taxon>
        <taxon>Dermocarpellaceae</taxon>
        <taxon>Stanieria</taxon>
    </lineage>
</organism>
<dbReference type="Gene3D" id="3.40.50.300">
    <property type="entry name" value="P-loop containing nucleotide triphosphate hydrolases"/>
    <property type="match status" value="1"/>
</dbReference>
<evidence type="ECO:0000313" key="6">
    <source>
        <dbReference type="Proteomes" id="UP000010473"/>
    </source>
</evidence>
<evidence type="ECO:0000313" key="5">
    <source>
        <dbReference type="EMBL" id="AFZ34795.1"/>
    </source>
</evidence>
<evidence type="ECO:0000256" key="4">
    <source>
        <dbReference type="NCBIfam" id="TIGR00152"/>
    </source>
</evidence>
<protein>
    <recommendedName>
        <fullName evidence="3 4">Dephospho-CoA kinase</fullName>
        <ecNumber evidence="3 4">2.7.1.24</ecNumber>
    </recommendedName>
    <alternativeName>
        <fullName evidence="3">Dephosphocoenzyme A kinase</fullName>
    </alternativeName>
</protein>
<sequence length="202" mass="22921">MNNHTRIIGLTGGIGTGKTTVSNYLASQYQLPVLDADIFAREAVQTGSPILREIFERYGDRVKLPNNHLNRQALGEIIFNNTAEKRWLESKIHPYVRSRFSEELAQLDINTIVFVIPLLFEANLTHLVTEIWVVSCDRAQQIQRLQQRNGLTTAQAINRIDSQIPLAEKIAKADVALDNNSTLEKLFIQIDEALKRKDTELN</sequence>
<reference evidence="6" key="1">
    <citation type="journal article" date="2013" name="Proc. Natl. Acad. Sci. U.S.A.">
        <title>Improving the coverage of the cyanobacterial phylum using diversity-driven genome sequencing.</title>
        <authorList>
            <person name="Shih P.M."/>
            <person name="Wu D."/>
            <person name="Latifi A."/>
            <person name="Axen S.D."/>
            <person name="Fewer D.P."/>
            <person name="Talla E."/>
            <person name="Calteau A."/>
            <person name="Cai F."/>
            <person name="Tandeau de Marsac N."/>
            <person name="Rippka R."/>
            <person name="Herdman M."/>
            <person name="Sivonen K."/>
            <person name="Coursin T."/>
            <person name="Laurent T."/>
            <person name="Goodwin L."/>
            <person name="Nolan M."/>
            <person name="Davenport K.W."/>
            <person name="Han C.S."/>
            <person name="Rubin E.M."/>
            <person name="Eisen J.A."/>
            <person name="Woyke T."/>
            <person name="Gugger M."/>
            <person name="Kerfeld C.A."/>
        </authorList>
    </citation>
    <scope>NUCLEOTIDE SEQUENCE [LARGE SCALE GENOMIC DNA]</scope>
    <source>
        <strain evidence="6">ATCC 29371 / PCC 7437</strain>
    </source>
</reference>
<dbReference type="EMBL" id="CP003653">
    <property type="protein sequence ID" value="AFZ34795.1"/>
    <property type="molecule type" value="Genomic_DNA"/>
</dbReference>
<keyword evidence="3 5" id="KW-0808">Transferase</keyword>
<dbReference type="EC" id="2.7.1.24" evidence="3 4"/>
<keyword evidence="2 3" id="KW-0067">ATP-binding</keyword>
<dbReference type="Pfam" id="PF01121">
    <property type="entry name" value="CoaE"/>
    <property type="match status" value="1"/>
</dbReference>
<evidence type="ECO:0000256" key="2">
    <source>
        <dbReference type="ARBA" id="ARBA00022840"/>
    </source>
</evidence>
<dbReference type="KEGG" id="scs:Sta7437_1225"/>
<dbReference type="GO" id="GO:0004140">
    <property type="term" value="F:dephospho-CoA kinase activity"/>
    <property type="evidence" value="ECO:0007669"/>
    <property type="project" value="UniProtKB-UniRule"/>
</dbReference>
<keyword evidence="3 5" id="KW-0418">Kinase</keyword>
<proteinExistence type="inferred from homology"/>
<evidence type="ECO:0000256" key="3">
    <source>
        <dbReference type="HAMAP-Rule" id="MF_00376"/>
    </source>
</evidence>
<dbReference type="NCBIfam" id="TIGR00152">
    <property type="entry name" value="dephospho-CoA kinase"/>
    <property type="match status" value="1"/>
</dbReference>
<comment type="pathway">
    <text evidence="3">Cofactor biosynthesis; coenzyme A biosynthesis; CoA from (R)-pantothenate: step 5/5.</text>
</comment>
<dbReference type="PROSITE" id="PS51219">
    <property type="entry name" value="DPCK"/>
    <property type="match status" value="1"/>
</dbReference>
<gene>
    <name evidence="3" type="primary">coaE</name>
    <name evidence="5" type="ordered locus">Sta7437_1225</name>
</gene>
<comment type="function">
    <text evidence="3">Catalyzes the phosphorylation of the 3'-hydroxyl group of dephosphocoenzyme A to form coenzyme A.</text>
</comment>
<dbReference type="HOGENOM" id="CLU_057180_1_2_3"/>
<accession>K9XQ98</accession>
<dbReference type="RefSeq" id="WP_015192468.1">
    <property type="nucleotide sequence ID" value="NC_019748.1"/>
</dbReference>
<dbReference type="HAMAP" id="MF_00376">
    <property type="entry name" value="Dephospho_CoA_kinase"/>
    <property type="match status" value="1"/>
</dbReference>